<organism evidence="2 3">
    <name type="scientific">Mycena citricolor</name>
    <dbReference type="NCBI Taxonomy" id="2018698"/>
    <lineage>
        <taxon>Eukaryota</taxon>
        <taxon>Fungi</taxon>
        <taxon>Dikarya</taxon>
        <taxon>Basidiomycota</taxon>
        <taxon>Agaricomycotina</taxon>
        <taxon>Agaricomycetes</taxon>
        <taxon>Agaricomycetidae</taxon>
        <taxon>Agaricales</taxon>
        <taxon>Marasmiineae</taxon>
        <taxon>Mycenaceae</taxon>
        <taxon>Mycena</taxon>
    </lineage>
</organism>
<dbReference type="AlphaFoldDB" id="A0AAD2Q6V0"/>
<dbReference type="Pfam" id="PF22936">
    <property type="entry name" value="Pol_BBD"/>
    <property type="match status" value="1"/>
</dbReference>
<dbReference type="Pfam" id="PF14223">
    <property type="entry name" value="Retrotran_gag_2"/>
    <property type="match status" value="1"/>
</dbReference>
<dbReference type="InterPro" id="IPR054722">
    <property type="entry name" value="PolX-like_BBD"/>
</dbReference>
<sequence>MTTNLPSTPILPDKQKLATDGSNWPNFKEVMVSMARGRGLEGYLFDTVILPAGFVANNLGHTLLNSMMPSPDKYTLRDGWVAAMLFQNIKDPRSHDLKGTDSAAVIWTTLAHKFNRSTELLVRLKMERLRTLNLKDPRYLMSHIDELIKRRAEVHDIGGSIPDPMMCTIILTSLPKEEFGTALISLQVHSVVAHLVQHLREWWDLVWKKRVEEDATGTPANALADGYNTRGCENCGVQGHDQRGCWAKGGGKEGHAPGWWKAPRGKEPSPELVAAHRQAKEARRGQNQHQFANMQSNAHPQQQHPTAAFTNPMTTYVLATAMDDGLSQRSADPPNASDQPFRMGYGRTNPTVLNGEVGCEKEAVAYSASSVSQYNNIIPTFLDSGASEHCIVERSRFVTYREVTGLEGQTAVKSGGQFRISGRGDIEMSIRLENGEDRRIRFPAIHTPDFRMNLISITMLDS</sequence>
<name>A0AAD2Q6V0_9AGAR</name>
<reference evidence="2" key="1">
    <citation type="submission" date="2023-11" db="EMBL/GenBank/DDBJ databases">
        <authorList>
            <person name="De Vega J J."/>
            <person name="De Vega J J."/>
        </authorList>
    </citation>
    <scope>NUCLEOTIDE SEQUENCE</scope>
</reference>
<comment type="caution">
    <text evidence="2">The sequence shown here is derived from an EMBL/GenBank/DDBJ whole genome shotgun (WGS) entry which is preliminary data.</text>
</comment>
<gene>
    <name evidence="2" type="ORF">MYCIT1_LOCUS34941</name>
</gene>
<protein>
    <recommendedName>
        <fullName evidence="1">Retrovirus-related Pol polyprotein from transposon TNT 1-94-like beta-barrel domain-containing protein</fullName>
    </recommendedName>
</protein>
<evidence type="ECO:0000313" key="3">
    <source>
        <dbReference type="Proteomes" id="UP001295794"/>
    </source>
</evidence>
<accession>A0AAD2Q6V0</accession>
<proteinExistence type="predicted"/>
<evidence type="ECO:0000259" key="1">
    <source>
        <dbReference type="Pfam" id="PF22936"/>
    </source>
</evidence>
<dbReference type="Proteomes" id="UP001295794">
    <property type="component" value="Unassembled WGS sequence"/>
</dbReference>
<dbReference type="EMBL" id="CAVNYO010000463">
    <property type="protein sequence ID" value="CAK5282848.1"/>
    <property type="molecule type" value="Genomic_DNA"/>
</dbReference>
<keyword evidence="3" id="KW-1185">Reference proteome</keyword>
<feature type="domain" description="Retrovirus-related Pol polyprotein from transposon TNT 1-94-like beta-barrel" evidence="1">
    <location>
        <begin position="381"/>
        <end position="461"/>
    </location>
</feature>
<evidence type="ECO:0000313" key="2">
    <source>
        <dbReference type="EMBL" id="CAK5282848.1"/>
    </source>
</evidence>